<dbReference type="InterPro" id="IPR009061">
    <property type="entry name" value="DNA-bd_dom_put_sf"/>
</dbReference>
<dbReference type="OrthoDB" id="9811174at2"/>
<reference evidence="4 5" key="1">
    <citation type="submission" date="2014-08" db="EMBL/GenBank/DDBJ databases">
        <title>Comparative genomics of the Paenibacillus odorifer group.</title>
        <authorList>
            <person name="den Bakker H.C."/>
            <person name="Tsai Y.-C."/>
            <person name="Martin N."/>
            <person name="Korlach J."/>
            <person name="Wiedmann M."/>
        </authorList>
    </citation>
    <scope>NUCLEOTIDE SEQUENCE [LARGE SCALE GENOMIC DNA]</scope>
    <source>
        <strain evidence="4 5">DSM 15220</strain>
    </source>
</reference>
<dbReference type="RefSeq" id="WP_025707709.1">
    <property type="nucleotide sequence ID" value="NZ_CP009287.1"/>
</dbReference>
<dbReference type="SUPFAM" id="SSF46955">
    <property type="entry name" value="Putative DNA-binding domain"/>
    <property type="match status" value="1"/>
</dbReference>
<dbReference type="PANTHER" id="PTHR30204:SF98">
    <property type="entry name" value="HTH-TYPE TRANSCRIPTIONAL REGULATOR ADHR"/>
    <property type="match status" value="1"/>
</dbReference>
<sequence length="134" mass="15539">MNITQVAKLFDLSPATLRYYESVGLFPPVNRKESGVRDYNEEDIKWVDFIKCMRDSGLTIEALIEYTSLFASGDHSLEARKQILVDEREKLIQKRKELDESISRLAVKIKDYDGKLFEREGKLKGTRVIEAKHD</sequence>
<protein>
    <submittedName>
        <fullName evidence="4">Transcriptional regulator</fullName>
    </submittedName>
</protein>
<dbReference type="STRING" id="189425.PGRAT_12280"/>
<dbReference type="GO" id="GO:0003677">
    <property type="term" value="F:DNA binding"/>
    <property type="evidence" value="ECO:0007669"/>
    <property type="project" value="UniProtKB-KW"/>
</dbReference>
<dbReference type="InterPro" id="IPR000551">
    <property type="entry name" value="MerR-type_HTH_dom"/>
</dbReference>
<dbReference type="HOGENOM" id="CLU_060077_8_3_9"/>
<dbReference type="InterPro" id="IPR047057">
    <property type="entry name" value="MerR_fam"/>
</dbReference>
<dbReference type="KEGG" id="pgm:PGRAT_12280"/>
<keyword evidence="1" id="KW-0238">DNA-binding</keyword>
<keyword evidence="2" id="KW-0175">Coiled coil</keyword>
<evidence type="ECO:0000256" key="1">
    <source>
        <dbReference type="ARBA" id="ARBA00023125"/>
    </source>
</evidence>
<dbReference type="CDD" id="cd01109">
    <property type="entry name" value="HTH_YyaN"/>
    <property type="match status" value="1"/>
</dbReference>
<gene>
    <name evidence="4" type="ORF">PGRAT_12280</name>
</gene>
<keyword evidence="5" id="KW-1185">Reference proteome</keyword>
<dbReference type="Pfam" id="PF13411">
    <property type="entry name" value="MerR_1"/>
    <property type="match status" value="1"/>
</dbReference>
<dbReference type="AlphaFoldDB" id="A0A089M4Z1"/>
<dbReference type="SMART" id="SM00422">
    <property type="entry name" value="HTH_MERR"/>
    <property type="match status" value="1"/>
</dbReference>
<feature type="coiled-coil region" evidence="2">
    <location>
        <begin position="81"/>
        <end position="108"/>
    </location>
</feature>
<feature type="domain" description="HTH merR-type" evidence="3">
    <location>
        <begin position="1"/>
        <end position="69"/>
    </location>
</feature>
<accession>A0A089M4Z1</accession>
<evidence type="ECO:0000259" key="3">
    <source>
        <dbReference type="PROSITE" id="PS50937"/>
    </source>
</evidence>
<name>A0A089M4Z1_9BACL</name>
<evidence type="ECO:0000256" key="2">
    <source>
        <dbReference type="SAM" id="Coils"/>
    </source>
</evidence>
<dbReference type="PANTHER" id="PTHR30204">
    <property type="entry name" value="REDOX-CYCLING DRUG-SENSING TRANSCRIPTIONAL ACTIVATOR SOXR"/>
    <property type="match status" value="1"/>
</dbReference>
<organism evidence="4 5">
    <name type="scientific">Paenibacillus graminis</name>
    <dbReference type="NCBI Taxonomy" id="189425"/>
    <lineage>
        <taxon>Bacteria</taxon>
        <taxon>Bacillati</taxon>
        <taxon>Bacillota</taxon>
        <taxon>Bacilli</taxon>
        <taxon>Bacillales</taxon>
        <taxon>Paenibacillaceae</taxon>
        <taxon>Paenibacillus</taxon>
    </lineage>
</organism>
<dbReference type="eggNOG" id="COG0789">
    <property type="taxonomic scope" value="Bacteria"/>
</dbReference>
<dbReference type="Gene3D" id="1.10.1660.10">
    <property type="match status" value="1"/>
</dbReference>
<dbReference type="GO" id="GO:0003700">
    <property type="term" value="F:DNA-binding transcription factor activity"/>
    <property type="evidence" value="ECO:0007669"/>
    <property type="project" value="InterPro"/>
</dbReference>
<evidence type="ECO:0000313" key="4">
    <source>
        <dbReference type="EMBL" id="AIQ68302.1"/>
    </source>
</evidence>
<dbReference type="PROSITE" id="PS50937">
    <property type="entry name" value="HTH_MERR_2"/>
    <property type="match status" value="1"/>
</dbReference>
<proteinExistence type="predicted"/>
<dbReference type="EMBL" id="CP009287">
    <property type="protein sequence ID" value="AIQ68302.1"/>
    <property type="molecule type" value="Genomic_DNA"/>
</dbReference>
<dbReference type="Proteomes" id="UP000029500">
    <property type="component" value="Chromosome"/>
</dbReference>
<evidence type="ECO:0000313" key="5">
    <source>
        <dbReference type="Proteomes" id="UP000029500"/>
    </source>
</evidence>